<keyword evidence="2" id="KW-0732">Signal</keyword>
<name>A0ABU5C778_9BACI</name>
<feature type="transmembrane region" description="Helical" evidence="1">
    <location>
        <begin position="84"/>
        <end position="102"/>
    </location>
</feature>
<dbReference type="Proteomes" id="UP001281447">
    <property type="component" value="Unassembled WGS sequence"/>
</dbReference>
<protein>
    <recommendedName>
        <fullName evidence="5">DUF2157 domain-containing protein</fullName>
    </recommendedName>
</protein>
<gene>
    <name evidence="3" type="ORF">RWE15_12415</name>
</gene>
<feature type="transmembrane region" description="Helical" evidence="1">
    <location>
        <begin position="622"/>
        <end position="639"/>
    </location>
</feature>
<organism evidence="3 4">
    <name type="scientific">Tigheibacillus halophilus</name>
    <dbReference type="NCBI Taxonomy" id="361280"/>
    <lineage>
        <taxon>Bacteria</taxon>
        <taxon>Bacillati</taxon>
        <taxon>Bacillota</taxon>
        <taxon>Bacilli</taxon>
        <taxon>Bacillales</taxon>
        <taxon>Bacillaceae</taxon>
        <taxon>Tigheibacillus</taxon>
    </lineage>
</organism>
<feature type="transmembrane region" description="Helical" evidence="1">
    <location>
        <begin position="701"/>
        <end position="719"/>
    </location>
</feature>
<feature type="transmembrane region" description="Helical" evidence="1">
    <location>
        <begin position="471"/>
        <end position="490"/>
    </location>
</feature>
<feature type="transmembrane region" description="Helical" evidence="1">
    <location>
        <begin position="389"/>
        <end position="408"/>
    </location>
</feature>
<feature type="transmembrane region" description="Helical" evidence="1">
    <location>
        <begin position="671"/>
        <end position="689"/>
    </location>
</feature>
<evidence type="ECO:0008006" key="5">
    <source>
        <dbReference type="Google" id="ProtNLM"/>
    </source>
</evidence>
<feature type="transmembrane region" description="Helical" evidence="1">
    <location>
        <begin position="883"/>
        <end position="902"/>
    </location>
</feature>
<comment type="caution">
    <text evidence="3">The sequence shown here is derived from an EMBL/GenBank/DDBJ whole genome shotgun (WGS) entry which is preliminary data.</text>
</comment>
<feature type="transmembrane region" description="Helical" evidence="1">
    <location>
        <begin position="437"/>
        <end position="456"/>
    </location>
</feature>
<feature type="transmembrane region" description="Helical" evidence="1">
    <location>
        <begin position="646"/>
        <end position="665"/>
    </location>
</feature>
<feature type="transmembrane region" description="Helical" evidence="1">
    <location>
        <begin position="298"/>
        <end position="317"/>
    </location>
</feature>
<feature type="transmembrane region" description="Helical" evidence="1">
    <location>
        <begin position="598"/>
        <end position="616"/>
    </location>
</feature>
<keyword evidence="1" id="KW-0812">Transmembrane</keyword>
<feature type="chain" id="PRO_5046354484" description="DUF2157 domain-containing protein" evidence="2">
    <location>
        <begin position="20"/>
        <end position="930"/>
    </location>
</feature>
<feature type="transmembrane region" description="Helical" evidence="1">
    <location>
        <begin position="29"/>
        <end position="47"/>
    </location>
</feature>
<feature type="transmembrane region" description="Helical" evidence="1">
    <location>
        <begin position="857"/>
        <end position="877"/>
    </location>
</feature>
<feature type="transmembrane region" description="Helical" evidence="1">
    <location>
        <begin position="189"/>
        <end position="205"/>
    </location>
</feature>
<feature type="transmembrane region" description="Helical" evidence="1">
    <location>
        <begin position="725"/>
        <end position="741"/>
    </location>
</feature>
<keyword evidence="4" id="KW-1185">Reference proteome</keyword>
<reference evidence="3 4" key="1">
    <citation type="submission" date="2023-10" db="EMBL/GenBank/DDBJ databases">
        <title>Virgibacillus halophilus 5B73C genome.</title>
        <authorList>
            <person name="Miliotis G."/>
            <person name="Sengupta P."/>
            <person name="Hameed A."/>
            <person name="Chuvochina M."/>
            <person name="Mcdonagh F."/>
            <person name="Simpson A.C."/>
            <person name="Singh N.K."/>
            <person name="Rekha P.D."/>
            <person name="Raman K."/>
            <person name="Hugenholtz P."/>
            <person name="Venkateswaran K."/>
        </authorList>
    </citation>
    <scope>NUCLEOTIDE SEQUENCE [LARGE SCALE GENOMIC DNA]</scope>
    <source>
        <strain evidence="3 4">5B73C</strain>
    </source>
</reference>
<feature type="transmembrane region" description="Helical" evidence="1">
    <location>
        <begin position="109"/>
        <end position="127"/>
    </location>
</feature>
<feature type="transmembrane region" description="Helical" evidence="1">
    <location>
        <begin position="497"/>
        <end position="515"/>
    </location>
</feature>
<accession>A0ABU5C778</accession>
<feature type="transmembrane region" description="Helical" evidence="1">
    <location>
        <begin position="162"/>
        <end position="183"/>
    </location>
</feature>
<feature type="transmembrane region" description="Helical" evidence="1">
    <location>
        <begin position="59"/>
        <end position="78"/>
    </location>
</feature>
<proteinExistence type="predicted"/>
<feature type="transmembrane region" description="Helical" evidence="1">
    <location>
        <begin position="806"/>
        <end position="824"/>
    </location>
</feature>
<feature type="transmembrane region" description="Helical" evidence="1">
    <location>
        <begin position="359"/>
        <end position="377"/>
    </location>
</feature>
<feature type="transmembrane region" description="Helical" evidence="1">
    <location>
        <begin position="329"/>
        <end position="347"/>
    </location>
</feature>
<dbReference type="EMBL" id="JAWDIP010000003">
    <property type="protein sequence ID" value="MDY0395074.1"/>
    <property type="molecule type" value="Genomic_DNA"/>
</dbReference>
<sequence length="930" mass="106144">MFVWFACASLTLAAGFLLAACKPPLDVFYFGMMLFNGLLMVLYRYLKKNDAWQLFSKECLLYVQVNMIFSTLLMLGFYEREVAHGFNLILTAILYFAMVYVSKHREYQFVFTAMLVYGVYQIIEFSALVHVGAAVYALLGFVFIVLPLLLKGDDKQKRIYHYTSALVSGCAFLYISFQGLVWLHDQPSIVFLAAYVIIFLNYAYLSHSVKRVLFSYLAPVFLLAALREAVLLGHTWFGYESITLIMFFASLLVYILFGCLMKLPLFQSLKESSRDIAGAAALICLIADLIVFNWWQAGMMMLCLSLTAAFVAAKFEIRTWIPEINLPALFHAILLAMSVCLFYGAWADRSMPYHHDGPLEAPGAAIASFLTLLASILWQRRNNRLFADYCFYTSEIFYLFAIAGTLTWGFSPSLRVSIVSGGIVMAYLLYRKTKSRTASFAAGSTSLLFYLTTIYLMDVDLYIQSEMWQELRFLLGAVLLLAVGMALAKWDDVLARAFWWTGHIYLPLALLGSLLEHGDKSFWVFGIAVLIYAISTVRVSEEWRIKTFLYATFVSFWVMLSLGFIFLGWYDTLHYTWLITSATAATVWFIARQPWTKRIAYLVVPFSVFGMLDFVMAQPFGLLLLIITAIYASGLLFILHAEEWDMFAFIPLAFVLYAINVYSEAYPEQEYGLLVMFLAAVTLAGQSLYKNIYTNIDRKVLRVDWYTIAGLMPLIQLNFQTGESLWVRLLPGLFVATFIFLQRNRVPDIKPKWVIFASIAYLLQPFYALLDRLDIPPLFEMECYVLPWVLLSVILQKTAGRKNRQITSYIQWTILVIVSLLLIQDGLDGGTVYDALVIGSLSLASMLGGMAYKMKSFFFVGSGVLLLNVFLQTRPFWGNMPWWGYLLIGGSLLIAVASYNEWHKQKSAEGRETLLSKCRRYLIQKFKEWQ</sequence>
<feature type="transmembrane region" description="Helical" evidence="1">
    <location>
        <begin position="212"/>
        <end position="236"/>
    </location>
</feature>
<feature type="transmembrane region" description="Helical" evidence="1">
    <location>
        <begin position="275"/>
        <end position="292"/>
    </location>
</feature>
<feature type="transmembrane region" description="Helical" evidence="1">
    <location>
        <begin position="414"/>
        <end position="430"/>
    </location>
</feature>
<feature type="transmembrane region" description="Helical" evidence="1">
    <location>
        <begin position="776"/>
        <end position="794"/>
    </location>
</feature>
<evidence type="ECO:0000256" key="1">
    <source>
        <dbReference type="SAM" id="Phobius"/>
    </source>
</evidence>
<evidence type="ECO:0000313" key="3">
    <source>
        <dbReference type="EMBL" id="MDY0395074.1"/>
    </source>
</evidence>
<keyword evidence="1" id="KW-1133">Transmembrane helix</keyword>
<keyword evidence="1" id="KW-0472">Membrane</keyword>
<feature type="transmembrane region" description="Helical" evidence="1">
    <location>
        <begin position="753"/>
        <end position="770"/>
    </location>
</feature>
<feature type="transmembrane region" description="Helical" evidence="1">
    <location>
        <begin position="830"/>
        <end position="850"/>
    </location>
</feature>
<feature type="signal peptide" evidence="2">
    <location>
        <begin position="1"/>
        <end position="19"/>
    </location>
</feature>
<feature type="transmembrane region" description="Helical" evidence="1">
    <location>
        <begin position="133"/>
        <end position="150"/>
    </location>
</feature>
<feature type="transmembrane region" description="Helical" evidence="1">
    <location>
        <begin position="242"/>
        <end position="263"/>
    </location>
</feature>
<feature type="transmembrane region" description="Helical" evidence="1">
    <location>
        <begin position="521"/>
        <end position="540"/>
    </location>
</feature>
<evidence type="ECO:0000313" key="4">
    <source>
        <dbReference type="Proteomes" id="UP001281447"/>
    </source>
</evidence>
<evidence type="ECO:0000256" key="2">
    <source>
        <dbReference type="SAM" id="SignalP"/>
    </source>
</evidence>
<feature type="transmembrane region" description="Helical" evidence="1">
    <location>
        <begin position="575"/>
        <end position="591"/>
    </location>
</feature>
<feature type="transmembrane region" description="Helical" evidence="1">
    <location>
        <begin position="547"/>
        <end position="569"/>
    </location>
</feature>